<evidence type="ECO:0000256" key="2">
    <source>
        <dbReference type="ARBA" id="ARBA00022676"/>
    </source>
</evidence>
<name>H1FV83_SULGG</name>
<dbReference type="Gene3D" id="3.90.550.10">
    <property type="entry name" value="Spore Coat Polysaccharide Biosynthesis Protein SpsA, Chain A"/>
    <property type="match status" value="1"/>
</dbReference>
<accession>H1FV83</accession>
<reference evidence="5 6" key="1">
    <citation type="journal article" date="2012" name="Proc. Natl. Acad. Sci. U.S.A.">
        <title>Genome and physiology of a model Epsilonproteobacterium responsible for sulfide detoxification in marine oxygen depletion zones.</title>
        <authorList>
            <person name="Grote J."/>
            <person name="Schott T."/>
            <person name="Bruckner C.G."/>
            <person name="Glockner F.O."/>
            <person name="Jost G."/>
            <person name="Teeling H."/>
            <person name="Labrenz M."/>
            <person name="Jurgens K."/>
        </authorList>
    </citation>
    <scope>NUCLEOTIDE SEQUENCE [LARGE SCALE GENOMIC DNA]</scope>
    <source>
        <strain evidence="5 6">GD1</strain>
    </source>
</reference>
<dbReference type="EMBL" id="AFRZ01000001">
    <property type="protein sequence ID" value="EHP29009.1"/>
    <property type="molecule type" value="Genomic_DNA"/>
</dbReference>
<comment type="similarity">
    <text evidence="1">Belongs to the glycosyltransferase 2 family.</text>
</comment>
<sequence length="245" mass="28375">MNQVIYCILPVYNEGKSIYDLLEVYSVFFKNINYENNIIVINDCSQDDSEMYILQAIDKFNNLNIEYIKHTQNKGLGGALTTGFHALKDIKDSDMLVAMDGDNTHNPYLIRQMIAKVDEGADIIIASRYLEQSRIYGLSKFRIFLSICAKYIYSFTWNIDGVKDYTCGFRCYRGSLVKKFIYKYQGDIIEEKGFAATGEVLKKMNYFKPLIVEVPMILKYSNKINSSSMQILNTIYKTLGMIWKR</sequence>
<protein>
    <submittedName>
        <fullName evidence="5">Glycosyl transferase, family 2</fullName>
        <ecNumber evidence="5">2.7.8.-</ecNumber>
    </submittedName>
</protein>
<dbReference type="PANTHER" id="PTHR43398">
    <property type="entry name" value="DOLICHOL-PHOSPHATE MANNOSYLTRANSFERASE SUBUNIT 1"/>
    <property type="match status" value="1"/>
</dbReference>
<evidence type="ECO:0000256" key="3">
    <source>
        <dbReference type="ARBA" id="ARBA00022679"/>
    </source>
</evidence>
<keyword evidence="3 5" id="KW-0808">Transferase</keyword>
<dbReference type="RefSeq" id="WP_008340527.1">
    <property type="nucleotide sequence ID" value="NZ_AFRZ01000001.1"/>
</dbReference>
<dbReference type="InterPro" id="IPR039528">
    <property type="entry name" value="DPM1-like"/>
</dbReference>
<dbReference type="SUPFAM" id="SSF53448">
    <property type="entry name" value="Nucleotide-diphospho-sugar transferases"/>
    <property type="match status" value="1"/>
</dbReference>
<dbReference type="PANTHER" id="PTHR43398:SF1">
    <property type="entry name" value="DOLICHOL-PHOSPHATE MANNOSYLTRANSFERASE SUBUNIT 1"/>
    <property type="match status" value="1"/>
</dbReference>
<dbReference type="InterPro" id="IPR029044">
    <property type="entry name" value="Nucleotide-diphossugar_trans"/>
</dbReference>
<keyword evidence="6" id="KW-1185">Reference proteome</keyword>
<dbReference type="GO" id="GO:0016020">
    <property type="term" value="C:membrane"/>
    <property type="evidence" value="ECO:0007669"/>
    <property type="project" value="GOC"/>
</dbReference>
<dbReference type="PATRIC" id="fig|929558.5.peg.480"/>
<dbReference type="OrthoDB" id="9808633at2"/>
<organism evidence="5 6">
    <name type="scientific">Sulfurimonas gotlandica (strain DSM 19862 / JCM 16533 / GD1)</name>
    <dbReference type="NCBI Taxonomy" id="929558"/>
    <lineage>
        <taxon>Bacteria</taxon>
        <taxon>Pseudomonadati</taxon>
        <taxon>Campylobacterota</taxon>
        <taxon>Epsilonproteobacteria</taxon>
        <taxon>Campylobacterales</taxon>
        <taxon>Sulfurimonadaceae</taxon>
        <taxon>Sulfurimonas</taxon>
    </lineage>
</organism>
<proteinExistence type="inferred from homology"/>
<dbReference type="HOGENOM" id="CLU_033536_13_2_7"/>
<evidence type="ECO:0000259" key="4">
    <source>
        <dbReference type="Pfam" id="PF00535"/>
    </source>
</evidence>
<evidence type="ECO:0000256" key="1">
    <source>
        <dbReference type="ARBA" id="ARBA00006739"/>
    </source>
</evidence>
<gene>
    <name evidence="5" type="ORF">SMGD1_0482</name>
</gene>
<dbReference type="eggNOG" id="COG0463">
    <property type="taxonomic scope" value="Bacteria"/>
</dbReference>
<feature type="domain" description="Glycosyltransferase 2-like" evidence="4">
    <location>
        <begin position="7"/>
        <end position="178"/>
    </location>
</feature>
<dbReference type="EC" id="2.7.8.-" evidence="5"/>
<evidence type="ECO:0000313" key="5">
    <source>
        <dbReference type="EMBL" id="EHP29009.1"/>
    </source>
</evidence>
<dbReference type="STRING" id="929558.SMGD1_0482"/>
<dbReference type="InterPro" id="IPR001173">
    <property type="entry name" value="Glyco_trans_2-like"/>
</dbReference>
<dbReference type="Pfam" id="PF00535">
    <property type="entry name" value="Glycos_transf_2"/>
    <property type="match status" value="1"/>
</dbReference>
<dbReference type="Proteomes" id="UP000006431">
    <property type="component" value="Unassembled WGS sequence"/>
</dbReference>
<comment type="caution">
    <text evidence="5">The sequence shown here is derived from an EMBL/GenBank/DDBJ whole genome shotgun (WGS) entry which is preliminary data.</text>
</comment>
<dbReference type="CDD" id="cd04179">
    <property type="entry name" value="DPM_DPG-synthase_like"/>
    <property type="match status" value="1"/>
</dbReference>
<dbReference type="GO" id="GO:0004582">
    <property type="term" value="F:dolichyl-phosphate beta-D-mannosyltransferase activity"/>
    <property type="evidence" value="ECO:0007669"/>
    <property type="project" value="InterPro"/>
</dbReference>
<dbReference type="GO" id="GO:0009247">
    <property type="term" value="P:glycolipid biosynthetic process"/>
    <property type="evidence" value="ECO:0007669"/>
    <property type="project" value="TreeGrafter"/>
</dbReference>
<keyword evidence="2" id="KW-0328">Glycosyltransferase</keyword>
<evidence type="ECO:0000313" key="6">
    <source>
        <dbReference type="Proteomes" id="UP000006431"/>
    </source>
</evidence>
<dbReference type="AlphaFoldDB" id="H1FV83"/>